<dbReference type="PANTHER" id="PTHR12313">
    <property type="entry name" value="E3 UBIQUITIN-PROTEIN LIGASE RNF5-RELATED"/>
    <property type="match status" value="1"/>
</dbReference>
<dbReference type="CDD" id="cd02947">
    <property type="entry name" value="TRX_family"/>
    <property type="match status" value="1"/>
</dbReference>
<evidence type="ECO:0000256" key="1">
    <source>
        <dbReference type="ARBA" id="ARBA00000900"/>
    </source>
</evidence>
<dbReference type="PROSITE" id="PS00518">
    <property type="entry name" value="ZF_RING_1"/>
    <property type="match status" value="1"/>
</dbReference>
<evidence type="ECO:0000256" key="5">
    <source>
        <dbReference type="ARBA" id="ARBA00022679"/>
    </source>
</evidence>
<keyword evidence="10" id="KW-0809">Transit peptide</keyword>
<dbReference type="GO" id="GO:0061630">
    <property type="term" value="F:ubiquitin protein ligase activity"/>
    <property type="evidence" value="ECO:0007669"/>
    <property type="project" value="UniProtKB-UniRule"/>
</dbReference>
<keyword evidence="16" id="KW-0812">Transmembrane</keyword>
<evidence type="ECO:0000313" key="20">
    <source>
        <dbReference type="Proteomes" id="UP001234989"/>
    </source>
</evidence>
<dbReference type="GO" id="GO:0015035">
    <property type="term" value="F:protein-disulfide reductase activity"/>
    <property type="evidence" value="ECO:0007669"/>
    <property type="project" value="InterPro"/>
</dbReference>
<dbReference type="SMART" id="SM00184">
    <property type="entry name" value="RING"/>
    <property type="match status" value="1"/>
</dbReference>
<keyword evidence="12 16" id="KW-0472">Membrane</keyword>
<dbReference type="InterPro" id="IPR001841">
    <property type="entry name" value="Znf_RING"/>
</dbReference>
<evidence type="ECO:0000256" key="6">
    <source>
        <dbReference type="ARBA" id="ARBA00022723"/>
    </source>
</evidence>
<proteinExistence type="predicted"/>
<keyword evidence="9 16" id="KW-0862">Zinc</keyword>
<evidence type="ECO:0000256" key="11">
    <source>
        <dbReference type="ARBA" id="ARBA00022982"/>
    </source>
</evidence>
<dbReference type="InterPro" id="IPR045103">
    <property type="entry name" value="RNF5/RNF185-like"/>
</dbReference>
<evidence type="ECO:0000256" key="8">
    <source>
        <dbReference type="ARBA" id="ARBA00022786"/>
    </source>
</evidence>
<reference evidence="19" key="1">
    <citation type="submission" date="2023-08" db="EMBL/GenBank/DDBJ databases">
        <title>A de novo genome assembly of Solanum verrucosum Schlechtendal, a Mexican diploid species geographically isolated from the other diploid A-genome species in potato relatives.</title>
        <authorList>
            <person name="Hosaka K."/>
        </authorList>
    </citation>
    <scope>NUCLEOTIDE SEQUENCE</scope>
    <source>
        <tissue evidence="19">Young leaves</tissue>
    </source>
</reference>
<organism evidence="19 20">
    <name type="scientific">Solanum verrucosum</name>
    <dbReference type="NCBI Taxonomy" id="315347"/>
    <lineage>
        <taxon>Eukaryota</taxon>
        <taxon>Viridiplantae</taxon>
        <taxon>Streptophyta</taxon>
        <taxon>Embryophyta</taxon>
        <taxon>Tracheophyta</taxon>
        <taxon>Spermatophyta</taxon>
        <taxon>Magnoliopsida</taxon>
        <taxon>eudicotyledons</taxon>
        <taxon>Gunneridae</taxon>
        <taxon>Pentapetalae</taxon>
        <taxon>asterids</taxon>
        <taxon>lamiids</taxon>
        <taxon>Solanales</taxon>
        <taxon>Solanaceae</taxon>
        <taxon>Solanoideae</taxon>
        <taxon>Solaneae</taxon>
        <taxon>Solanum</taxon>
    </lineage>
</organism>
<comment type="function">
    <text evidence="16">E3 ubiquitin-protein ligase.</text>
</comment>
<dbReference type="PROSITE" id="PS50089">
    <property type="entry name" value="ZF_RING_2"/>
    <property type="match status" value="1"/>
</dbReference>
<keyword evidence="16" id="KW-1133">Transmembrane helix</keyword>
<evidence type="ECO:0000259" key="17">
    <source>
        <dbReference type="PROSITE" id="PS50089"/>
    </source>
</evidence>
<evidence type="ECO:0000256" key="7">
    <source>
        <dbReference type="ARBA" id="ARBA00022771"/>
    </source>
</evidence>
<dbReference type="FunFam" id="3.40.30.10:FF:000001">
    <property type="entry name" value="Thioredoxin"/>
    <property type="match status" value="1"/>
</dbReference>
<name>A0AAF0U5G7_SOLVR</name>
<comment type="catalytic activity">
    <reaction evidence="1 16">
        <text>S-ubiquitinyl-[E2 ubiquitin-conjugating enzyme]-L-cysteine + [acceptor protein]-L-lysine = [E2 ubiquitin-conjugating enzyme]-L-cysteine + N(6)-ubiquitinyl-[acceptor protein]-L-lysine.</text>
        <dbReference type="EC" id="2.3.2.27"/>
    </reaction>
</comment>
<evidence type="ECO:0000256" key="16">
    <source>
        <dbReference type="RuleBase" id="RU369090"/>
    </source>
</evidence>
<dbReference type="InterPro" id="IPR017907">
    <property type="entry name" value="Znf_RING_CS"/>
</dbReference>
<evidence type="ECO:0000256" key="3">
    <source>
        <dbReference type="ARBA" id="ARBA00004906"/>
    </source>
</evidence>
<gene>
    <name evidence="19" type="ORF">MTR67_033112</name>
</gene>
<dbReference type="Pfam" id="PF00097">
    <property type="entry name" value="zf-C3HC4"/>
    <property type="match status" value="1"/>
</dbReference>
<comment type="subcellular location">
    <subcellularLocation>
        <location evidence="2">Endomembrane system</location>
    </subcellularLocation>
    <subcellularLocation>
        <location evidence="16">Endoplasmic reticulum membrane</location>
        <topology evidence="16">Single-pass type IV membrane protein</topology>
    </subcellularLocation>
</comment>
<dbReference type="GO" id="GO:0006511">
    <property type="term" value="P:ubiquitin-dependent protein catabolic process"/>
    <property type="evidence" value="ECO:0007669"/>
    <property type="project" value="UniProtKB-UniRule"/>
</dbReference>
<evidence type="ECO:0000256" key="9">
    <source>
        <dbReference type="ARBA" id="ARBA00022833"/>
    </source>
</evidence>
<accession>A0AAF0U5G7</accession>
<keyword evidence="11" id="KW-0249">Electron transport</keyword>
<dbReference type="SUPFAM" id="SSF57850">
    <property type="entry name" value="RING/U-box"/>
    <property type="match status" value="1"/>
</dbReference>
<evidence type="ECO:0000259" key="18">
    <source>
        <dbReference type="PROSITE" id="PS51352"/>
    </source>
</evidence>
<dbReference type="InterPro" id="IPR036249">
    <property type="entry name" value="Thioredoxin-like_sf"/>
</dbReference>
<dbReference type="Proteomes" id="UP001234989">
    <property type="component" value="Chromosome 7"/>
</dbReference>
<dbReference type="InterPro" id="IPR013083">
    <property type="entry name" value="Znf_RING/FYVE/PHD"/>
</dbReference>
<keyword evidence="7 15" id="KW-0863">Zinc-finger</keyword>
<keyword evidence="8 16" id="KW-0833">Ubl conjugation pathway</keyword>
<dbReference type="Pfam" id="PF00085">
    <property type="entry name" value="Thioredoxin"/>
    <property type="match status" value="1"/>
</dbReference>
<dbReference type="Gene3D" id="3.40.30.10">
    <property type="entry name" value="Glutaredoxin"/>
    <property type="match status" value="1"/>
</dbReference>
<keyword evidence="14" id="KW-0676">Redox-active center</keyword>
<dbReference type="InterPro" id="IPR018957">
    <property type="entry name" value="Znf_C3HC4_RING-type"/>
</dbReference>
<keyword evidence="4" id="KW-0813">Transport</keyword>
<dbReference type="GO" id="GO:0005789">
    <property type="term" value="C:endoplasmic reticulum membrane"/>
    <property type="evidence" value="ECO:0007669"/>
    <property type="project" value="UniProtKB-SubCell"/>
</dbReference>
<keyword evidence="16" id="KW-0256">Endoplasmic reticulum</keyword>
<dbReference type="PRINTS" id="PR00421">
    <property type="entry name" value="THIOREDOXIN"/>
</dbReference>
<keyword evidence="5 16" id="KW-0808">Transferase</keyword>
<feature type="domain" description="RING-type" evidence="17">
    <location>
        <begin position="295"/>
        <end position="342"/>
    </location>
</feature>
<dbReference type="InterPro" id="IPR017937">
    <property type="entry name" value="Thioredoxin_CS"/>
</dbReference>
<dbReference type="GO" id="GO:0008270">
    <property type="term" value="F:zinc ion binding"/>
    <property type="evidence" value="ECO:0007669"/>
    <property type="project" value="UniProtKB-KW"/>
</dbReference>
<dbReference type="PROSITE" id="PS51352">
    <property type="entry name" value="THIOREDOXIN_2"/>
    <property type="match status" value="1"/>
</dbReference>
<dbReference type="PROSITE" id="PS00194">
    <property type="entry name" value="THIOREDOXIN_1"/>
    <property type="match status" value="1"/>
</dbReference>
<dbReference type="AlphaFoldDB" id="A0AAF0U5G7"/>
<dbReference type="EC" id="2.3.2.27" evidence="16"/>
<evidence type="ECO:0000313" key="19">
    <source>
        <dbReference type="EMBL" id="WMV39727.1"/>
    </source>
</evidence>
<dbReference type="EMBL" id="CP133618">
    <property type="protein sequence ID" value="WMV39727.1"/>
    <property type="molecule type" value="Genomic_DNA"/>
</dbReference>
<feature type="transmembrane region" description="Helical" evidence="16">
    <location>
        <begin position="479"/>
        <end position="496"/>
    </location>
</feature>
<dbReference type="InterPro" id="IPR005746">
    <property type="entry name" value="Thioredoxin"/>
</dbReference>
<evidence type="ECO:0000256" key="2">
    <source>
        <dbReference type="ARBA" id="ARBA00004308"/>
    </source>
</evidence>
<keyword evidence="20" id="KW-1185">Reference proteome</keyword>
<sequence length="497" mass="53946">MAAVLETITVPRASALPSSSLSPVAGYSFSGPRSSVRFSQFSGLKIQPIRSSVSTSSCSKIIPRGGRVICEAQNTAVEVVAVSDKTWKTLVVESTVPVLVEFWAPWCGPCRMIHPVIDELAKEYVGKLTCLKLNTDESPSIATEFGIRSIPTVMIFKNGEKKDAIIGAVPKSTLTTSIEKFFVKTITGKATLYICFSVIFGFVRSVLTTEVFWAVLYLADRLETKKKELMVLISFVKKKITACVCANLMALEQNFVGEDMFSFVSEEDVSLKKGSAVPVPVPTSSSDNITGGYDCNICLDSAHDPVVTLCGHLYCWPCIYKWLQVDSSTPGSEEKCKCPVCKAHISNSSLVPLYGRGTSSTESESKKSQRDVVVPRRPQAIGISTLVNSLSPASHVRQQLHHRRSVPSAFGSYAALAPSSFGGTPTISLSSPTVGVFGEMFLGRMFGNSDTSLFAYPHPNTSTIPGSGGFRMRQVEKSLNRLSIFLFCCIILCLLLF</sequence>
<evidence type="ECO:0000256" key="15">
    <source>
        <dbReference type="PROSITE-ProRule" id="PRU00175"/>
    </source>
</evidence>
<dbReference type="InterPro" id="IPR013766">
    <property type="entry name" value="Thioredoxin_domain"/>
</dbReference>
<evidence type="ECO:0000256" key="12">
    <source>
        <dbReference type="ARBA" id="ARBA00023136"/>
    </source>
</evidence>
<dbReference type="SUPFAM" id="SSF52833">
    <property type="entry name" value="Thioredoxin-like"/>
    <property type="match status" value="1"/>
</dbReference>
<comment type="pathway">
    <text evidence="3 16">Protein modification; protein ubiquitination.</text>
</comment>
<evidence type="ECO:0000256" key="13">
    <source>
        <dbReference type="ARBA" id="ARBA00023157"/>
    </source>
</evidence>
<protein>
    <recommendedName>
        <fullName evidence="16">E3 ubiquitin-protein ligase RMA</fullName>
        <ecNumber evidence="16">2.3.2.27</ecNumber>
    </recommendedName>
    <alternativeName>
        <fullName evidence="16">Protein RING membrane-anchor</fullName>
    </alternativeName>
    <alternativeName>
        <fullName evidence="16">RING-type E3 ubiquitin transferase RMA</fullName>
    </alternativeName>
</protein>
<dbReference type="CDD" id="cd16745">
    <property type="entry name" value="RING-HC_AtRMA-like"/>
    <property type="match status" value="1"/>
</dbReference>
<evidence type="ECO:0000256" key="10">
    <source>
        <dbReference type="ARBA" id="ARBA00022946"/>
    </source>
</evidence>
<keyword evidence="13" id="KW-1015">Disulfide bond</keyword>
<evidence type="ECO:0000256" key="14">
    <source>
        <dbReference type="ARBA" id="ARBA00023284"/>
    </source>
</evidence>
<keyword evidence="6 16" id="KW-0479">Metal-binding</keyword>
<comment type="domain">
    <text evidence="16">The RING-type zinc finger domain is responsible for E3 ligase activity.</text>
</comment>
<dbReference type="NCBIfam" id="TIGR01068">
    <property type="entry name" value="thioredoxin"/>
    <property type="match status" value="1"/>
</dbReference>
<dbReference type="Gene3D" id="3.30.40.10">
    <property type="entry name" value="Zinc/RING finger domain, C3HC4 (zinc finger)"/>
    <property type="match status" value="1"/>
</dbReference>
<feature type="domain" description="Thioredoxin" evidence="18">
    <location>
        <begin position="70"/>
        <end position="183"/>
    </location>
</feature>
<evidence type="ECO:0000256" key="4">
    <source>
        <dbReference type="ARBA" id="ARBA00022448"/>
    </source>
</evidence>